<name>A0A1I7U660_9PELO</name>
<dbReference type="WBParaSite" id="Csp11.Scaffold629.g15253.t1">
    <property type="protein sequence ID" value="Csp11.Scaffold629.g15253.t1"/>
    <property type="gene ID" value="Csp11.Scaffold629.g15253"/>
</dbReference>
<sequence length="464" mass="54147">MDSPIPPNITEQKFIDLCNAQEILHGQVELTNRYAVNRTAVFLRRFLATGTPRTIVRTGELNDGKLIRIFTECNGTLYLRILAEAATPHPCHRIYHVVYMARLCRFNLDDGLQPPFVNYFHALTEALMDLFPIVVVTPSDLSSFLFFTANYRTVRRHKEIIATWFTKRSSEELRTIIKTWQLERGFHYREVWDSVREVIEDVEINEGVENVLNDTGEIVMMRHIDMLSPTGVFPHLSNHEVAENLSTRDWRRISEAMANQWENTSYLEVEWIREESKNFIRNDDFDSYFRSVQILLTPPPFVSKIIIIPFTRIEESRRIGGMPWTTQIVAEHFLADLLRMPRALVVCKGEGQQMALIERGDMIEMKTSYQKLIADIPDCPQDIFWEIPEKYDSIVILALTGVRIPYEEIMNHFQRVRRLNSNAKIIFVGVDYLQEHIFVTLQQNTLMISGVNRGTMKTVWDFIQ</sequence>
<reference evidence="2" key="1">
    <citation type="submission" date="2016-11" db="UniProtKB">
        <authorList>
            <consortium name="WormBaseParasite"/>
        </authorList>
    </citation>
    <scope>IDENTIFICATION</scope>
</reference>
<proteinExistence type="predicted"/>
<dbReference type="SUPFAM" id="SSF140864">
    <property type="entry name" value="TROVE domain-like"/>
    <property type="match status" value="1"/>
</dbReference>
<organism evidence="1 2">
    <name type="scientific">Caenorhabditis tropicalis</name>
    <dbReference type="NCBI Taxonomy" id="1561998"/>
    <lineage>
        <taxon>Eukaryota</taxon>
        <taxon>Metazoa</taxon>
        <taxon>Ecdysozoa</taxon>
        <taxon>Nematoda</taxon>
        <taxon>Chromadorea</taxon>
        <taxon>Rhabditida</taxon>
        <taxon>Rhabditina</taxon>
        <taxon>Rhabditomorpha</taxon>
        <taxon>Rhabditoidea</taxon>
        <taxon>Rhabditidae</taxon>
        <taxon>Peloderinae</taxon>
        <taxon>Caenorhabditis</taxon>
    </lineage>
</organism>
<dbReference type="STRING" id="1561998.A0A1I7U660"/>
<dbReference type="Proteomes" id="UP000095282">
    <property type="component" value="Unplaced"/>
</dbReference>
<dbReference type="AlphaFoldDB" id="A0A1I7U660"/>
<dbReference type="InterPro" id="IPR037214">
    <property type="entry name" value="TROVE_dom_sf"/>
</dbReference>
<protein>
    <submittedName>
        <fullName evidence="2">F-box domain-containing protein</fullName>
    </submittedName>
</protein>
<evidence type="ECO:0000313" key="1">
    <source>
        <dbReference type="Proteomes" id="UP000095282"/>
    </source>
</evidence>
<accession>A0A1I7U660</accession>
<keyword evidence="1" id="KW-1185">Reference proteome</keyword>
<evidence type="ECO:0000313" key="2">
    <source>
        <dbReference type="WBParaSite" id="Csp11.Scaffold629.g15253.t1"/>
    </source>
</evidence>